<proteinExistence type="predicted"/>
<dbReference type="EMBL" id="DAAVPZ010000052">
    <property type="protein sequence ID" value="HAF6280367.1"/>
    <property type="molecule type" value="Genomic_DNA"/>
</dbReference>
<evidence type="ECO:0000313" key="1">
    <source>
        <dbReference type="EMBL" id="HAF6280367.1"/>
    </source>
</evidence>
<dbReference type="InterPro" id="IPR018755">
    <property type="entry name" value="Phage_Mu_Gp48"/>
</dbReference>
<organism evidence="1">
    <name type="scientific">Salmonella enterica</name>
    <name type="common">Salmonella choleraesuis</name>
    <dbReference type="NCBI Taxonomy" id="28901"/>
    <lineage>
        <taxon>Bacteria</taxon>
        <taxon>Pseudomonadati</taxon>
        <taxon>Pseudomonadota</taxon>
        <taxon>Gammaproteobacteria</taxon>
        <taxon>Enterobacterales</taxon>
        <taxon>Enterobacteriaceae</taxon>
        <taxon>Salmonella</taxon>
    </lineage>
</organism>
<comment type="caution">
    <text evidence="1">The sequence shown here is derived from an EMBL/GenBank/DDBJ whole genome shotgun (WGS) entry which is preliminary data.</text>
</comment>
<protein>
    <submittedName>
        <fullName evidence="1">DUF2313 domain-containing protein</fullName>
    </submittedName>
</protein>
<sequence length="74" mass="8136">MRHSDLLAALLPPVSYQPKAPRIRAELNAEGRMFDALYSGIKGITGGVTPFYAENLLPDWERVLGLTADATDTY</sequence>
<name>A0A750HZG2_SALER</name>
<reference evidence="1" key="1">
    <citation type="journal article" date="2018" name="Genome Biol.">
        <title>SKESA: strategic k-mer extension for scrupulous assemblies.</title>
        <authorList>
            <person name="Souvorov A."/>
            <person name="Agarwala R."/>
            <person name="Lipman D.J."/>
        </authorList>
    </citation>
    <scope>NUCLEOTIDE SEQUENCE</scope>
    <source>
        <strain evidence="1">MA.CK_93/00002981</strain>
    </source>
</reference>
<accession>A0A750HZG2</accession>
<reference evidence="1" key="2">
    <citation type="submission" date="2020-02" db="EMBL/GenBank/DDBJ databases">
        <authorList>
            <consortium name="NCBI Pathogen Detection Project"/>
        </authorList>
    </citation>
    <scope>NUCLEOTIDE SEQUENCE</scope>
    <source>
        <strain evidence="1">MA.CK_93/00002981</strain>
    </source>
</reference>
<dbReference type="AlphaFoldDB" id="A0A750HZG2"/>
<gene>
    <name evidence="1" type="ORF">G9F26_004605</name>
</gene>
<dbReference type="Pfam" id="PF10076">
    <property type="entry name" value="Phage_Mu_Gp48"/>
    <property type="match status" value="1"/>
</dbReference>
<feature type="non-terminal residue" evidence="1">
    <location>
        <position position="74"/>
    </location>
</feature>